<feature type="transmembrane region" description="Helical" evidence="1">
    <location>
        <begin position="147"/>
        <end position="172"/>
    </location>
</feature>
<feature type="transmembrane region" description="Helical" evidence="1">
    <location>
        <begin position="80"/>
        <end position="100"/>
    </location>
</feature>
<dbReference type="RefSeq" id="WP_006149346.1">
    <property type="nucleotide sequence ID" value="NZ_AJTA01000050.1"/>
</dbReference>
<keyword evidence="3" id="KW-1185">Reference proteome</keyword>
<reference evidence="2 3" key="1">
    <citation type="submission" date="2010-12" db="EMBL/GenBank/DDBJ databases">
        <authorList>
            <person name="Muzny D."/>
            <person name="Qin X."/>
            <person name="Deng J."/>
            <person name="Jiang H."/>
            <person name="Liu Y."/>
            <person name="Qu J."/>
            <person name="Song X.-Z."/>
            <person name="Zhang L."/>
            <person name="Thornton R."/>
            <person name="Coyle M."/>
            <person name="Francisco L."/>
            <person name="Jackson L."/>
            <person name="Javaid M."/>
            <person name="Korchina V."/>
            <person name="Kovar C."/>
            <person name="Mata R."/>
            <person name="Mathew T."/>
            <person name="Ngo R."/>
            <person name="Nguyen L."/>
            <person name="Nguyen N."/>
            <person name="Okwuonu G."/>
            <person name="Ongeri F."/>
            <person name="Pham C."/>
            <person name="Simmons D."/>
            <person name="Wilczek-Boney K."/>
            <person name="Hale W."/>
            <person name="Jakkamsetti A."/>
            <person name="Pham P."/>
            <person name="Ruth R."/>
            <person name="San Lucas F."/>
            <person name="Warren J."/>
            <person name="Zhang J."/>
            <person name="Zhao Z."/>
            <person name="Zhou C."/>
            <person name="Zhu D."/>
            <person name="Lee S."/>
            <person name="Bess C."/>
            <person name="Blankenburg K."/>
            <person name="Forbes L."/>
            <person name="Fu Q."/>
            <person name="Gubbala S."/>
            <person name="Hirani K."/>
            <person name="Jayaseelan J.C."/>
            <person name="Lara F."/>
            <person name="Munidasa M."/>
            <person name="Palculict T."/>
            <person name="Patil S."/>
            <person name="Pu L.-L."/>
            <person name="Saada N."/>
            <person name="Tang L."/>
            <person name="Weissenberger G."/>
            <person name="Zhu Y."/>
            <person name="Hemphill L."/>
            <person name="Shang Y."/>
            <person name="Youmans B."/>
            <person name="Ayvaz T."/>
            <person name="Ross M."/>
            <person name="Santibanez J."/>
            <person name="Aqrawi P."/>
            <person name="Gross S."/>
            <person name="Joshi V."/>
            <person name="Fowler G."/>
            <person name="Nazareth L."/>
            <person name="Reid J."/>
            <person name="Worley K."/>
            <person name="Petrosino J."/>
            <person name="Highlander S."/>
            <person name="Gibbs R."/>
        </authorList>
    </citation>
    <scope>NUCLEOTIDE SEQUENCE [LARGE SCALE GENOMIC DNA]</scope>
    <source>
        <strain evidence="2 3">ATCC 700779</strain>
    </source>
</reference>
<organism evidence="2 3">
    <name type="scientific">Streptococcus infantis ATCC 700779</name>
    <dbReference type="NCBI Taxonomy" id="889204"/>
    <lineage>
        <taxon>Bacteria</taxon>
        <taxon>Bacillati</taxon>
        <taxon>Bacillota</taxon>
        <taxon>Bacilli</taxon>
        <taxon>Lactobacillales</taxon>
        <taxon>Streptococcaceae</taxon>
        <taxon>Streptococcus</taxon>
    </lineage>
</organism>
<evidence type="ECO:0000256" key="1">
    <source>
        <dbReference type="SAM" id="Phobius"/>
    </source>
</evidence>
<dbReference type="EMBL" id="AEVD01000017">
    <property type="protein sequence ID" value="EFX35846.1"/>
    <property type="molecule type" value="Genomic_DNA"/>
</dbReference>
<dbReference type="Pfam" id="PF04854">
    <property type="entry name" value="DUF624"/>
    <property type="match status" value="1"/>
</dbReference>
<dbReference type="GeneID" id="29748057"/>
<keyword evidence="1" id="KW-1133">Transmembrane helix</keyword>
<keyword evidence="1" id="KW-0812">Transmembrane</keyword>
<dbReference type="HOGENOM" id="CLU_115876_1_0_9"/>
<feature type="transmembrane region" description="Helical" evidence="1">
    <location>
        <begin position="178"/>
        <end position="196"/>
    </location>
</feature>
<dbReference type="InterPro" id="IPR006938">
    <property type="entry name" value="DUF624"/>
</dbReference>
<protein>
    <recommendedName>
        <fullName evidence="4">DUF624 domain-containing protein</fullName>
    </recommendedName>
</protein>
<evidence type="ECO:0008006" key="4">
    <source>
        <dbReference type="Google" id="ProtNLM"/>
    </source>
</evidence>
<feature type="transmembrane region" description="Helical" evidence="1">
    <location>
        <begin position="7"/>
        <end position="30"/>
    </location>
</feature>
<proteinExistence type="predicted"/>
<evidence type="ECO:0000313" key="2">
    <source>
        <dbReference type="EMBL" id="EFX35846.1"/>
    </source>
</evidence>
<sequence length="210" mass="23889">MYRRQTVGNFIELVFHRFFLGMIATAYFWLLTLAGGVVFGIAPASATLMSLFAENGYSYRAYRFKEAWALFKSNFVKSNLSFYTFIGIDFILIYGLYLMIQLPNQTIIHLAATFLNIFLVALVFLAYTVSLKLQVYFELSYKNTLKLAFIGIFMSLSAVAKVLFGSVLLAIIGFYMPALIAFVGIGMWHFFISDLLEPVYESIHEKLATK</sequence>
<evidence type="ECO:0000313" key="3">
    <source>
        <dbReference type="Proteomes" id="UP000002815"/>
    </source>
</evidence>
<keyword evidence="1" id="KW-0472">Membrane</keyword>
<gene>
    <name evidence="2" type="ORF">HMPREF9423_1714</name>
</gene>
<dbReference type="AlphaFoldDB" id="E8K2K1"/>
<dbReference type="eggNOG" id="COG5578">
    <property type="taxonomic scope" value="Bacteria"/>
</dbReference>
<accession>E8K2K1</accession>
<feature type="transmembrane region" description="Helical" evidence="1">
    <location>
        <begin position="36"/>
        <end position="59"/>
    </location>
</feature>
<comment type="caution">
    <text evidence="2">The sequence shown here is derived from an EMBL/GenBank/DDBJ whole genome shotgun (WGS) entry which is preliminary data.</text>
</comment>
<dbReference type="Proteomes" id="UP000002815">
    <property type="component" value="Unassembled WGS sequence"/>
</dbReference>
<feature type="transmembrane region" description="Helical" evidence="1">
    <location>
        <begin position="106"/>
        <end position="127"/>
    </location>
</feature>
<name>E8K2K1_9STRE</name>